<reference evidence="2 3" key="1">
    <citation type="journal article" date="2003" name="Proc. Natl. Acad. Sci. U.S.A.">
        <title>Complete genome sequence of the marine planctomycete Pirellula sp. strain 1.</title>
        <authorList>
            <person name="Gloeckner F.O."/>
            <person name="Kube M."/>
            <person name="Bauer M."/>
            <person name="Teeling H."/>
            <person name="Lombardot T."/>
            <person name="Ludwig W."/>
            <person name="Gade D."/>
            <person name="Beck A."/>
            <person name="Borzym K."/>
            <person name="Heitmann K."/>
            <person name="Rabus R."/>
            <person name="Schlesner H."/>
            <person name="Amann R."/>
            <person name="Reinhardt R."/>
        </authorList>
    </citation>
    <scope>NUCLEOTIDE SEQUENCE [LARGE SCALE GENOMIC DNA]</scope>
    <source>
        <strain evidence="3">DSM 10527 / NCIMB 13988 / SH1</strain>
    </source>
</reference>
<dbReference type="AlphaFoldDB" id="Q7UXY3"/>
<evidence type="ECO:0000313" key="3">
    <source>
        <dbReference type="Proteomes" id="UP000001025"/>
    </source>
</evidence>
<gene>
    <name evidence="2" type="ordered locus">RB1015</name>
</gene>
<name>Q7UXY3_RHOBA</name>
<keyword evidence="3" id="KW-1185">Reference proteome</keyword>
<dbReference type="KEGG" id="rba:RB1015"/>
<sequence>MLNEQRFAIDNFVELFGSRDTALGPQGTTLLFGSFDRTRMSQLLLLQLQVVFFELPTLFDPVLLTGDFFVQVIELIQWIGSHRHRTFAATVLRFAGTVVVPTISIAVAFVAAILLGVFPLRASIRFAVVVLVGILVLVGFIAVRVIVVLVGLIGELVIVAVLECLQGIVRCINRFEIERFDSFGERLPFALTLAAFLLQFGQATHAGLQCFVAVTENTNALG</sequence>
<dbReference type="HOGENOM" id="CLU_1244516_0_0_0"/>
<dbReference type="EMBL" id="BX294134">
    <property type="protein sequence ID" value="CAD71868.1"/>
    <property type="molecule type" value="Genomic_DNA"/>
</dbReference>
<dbReference type="Proteomes" id="UP000001025">
    <property type="component" value="Chromosome"/>
</dbReference>
<proteinExistence type="predicted"/>
<keyword evidence="1" id="KW-0472">Membrane</keyword>
<organism evidence="2 3">
    <name type="scientific">Rhodopirellula baltica (strain DSM 10527 / NCIMB 13988 / SH1)</name>
    <dbReference type="NCBI Taxonomy" id="243090"/>
    <lineage>
        <taxon>Bacteria</taxon>
        <taxon>Pseudomonadati</taxon>
        <taxon>Planctomycetota</taxon>
        <taxon>Planctomycetia</taxon>
        <taxon>Pirellulales</taxon>
        <taxon>Pirellulaceae</taxon>
        <taxon>Rhodopirellula</taxon>
    </lineage>
</organism>
<keyword evidence="1" id="KW-0812">Transmembrane</keyword>
<keyword evidence="1" id="KW-1133">Transmembrane helix</keyword>
<accession>Q7UXY3</accession>
<evidence type="ECO:0000256" key="1">
    <source>
        <dbReference type="SAM" id="Phobius"/>
    </source>
</evidence>
<evidence type="ECO:0000313" key="2">
    <source>
        <dbReference type="EMBL" id="CAD71868.1"/>
    </source>
</evidence>
<dbReference type="InParanoid" id="Q7UXY3"/>
<dbReference type="EnsemblBacteria" id="CAD71868">
    <property type="protein sequence ID" value="CAD71868"/>
    <property type="gene ID" value="RB1015"/>
</dbReference>
<feature type="transmembrane region" description="Helical" evidence="1">
    <location>
        <begin position="124"/>
        <end position="143"/>
    </location>
</feature>
<protein>
    <submittedName>
        <fullName evidence="2">Uncharacterized protein</fullName>
    </submittedName>
</protein>
<feature type="transmembrane region" description="Helical" evidence="1">
    <location>
        <begin position="94"/>
        <end position="117"/>
    </location>
</feature>